<dbReference type="OrthoDB" id="1429208at2"/>
<dbReference type="AlphaFoldDB" id="A0A1I2GG91"/>
<organism evidence="3 4">
    <name type="scientific">Spirosoma endophyticum</name>
    <dbReference type="NCBI Taxonomy" id="662367"/>
    <lineage>
        <taxon>Bacteria</taxon>
        <taxon>Pseudomonadati</taxon>
        <taxon>Bacteroidota</taxon>
        <taxon>Cytophagia</taxon>
        <taxon>Cytophagales</taxon>
        <taxon>Cytophagaceae</taxon>
        <taxon>Spirosoma</taxon>
    </lineage>
</organism>
<protein>
    <submittedName>
        <fullName evidence="3">Outer membrane protein beta-barrel domain-containing protein</fullName>
    </submittedName>
</protein>
<proteinExistence type="predicted"/>
<accession>A0A1I2GG91</accession>
<evidence type="ECO:0000256" key="1">
    <source>
        <dbReference type="SAM" id="SignalP"/>
    </source>
</evidence>
<reference evidence="3 4" key="1">
    <citation type="submission" date="2016-10" db="EMBL/GenBank/DDBJ databases">
        <authorList>
            <person name="de Groot N.N."/>
        </authorList>
    </citation>
    <scope>NUCLEOTIDE SEQUENCE [LARGE SCALE GENOMIC DNA]</scope>
    <source>
        <strain evidence="3 4">DSM 26130</strain>
    </source>
</reference>
<sequence length="196" mass="20898">MKKRLLLTTSLICIGLSAQAQLRFGVMGGFQSSQLHASASGVRLSTSGLLGIHIGGVVEYAVNEKLYIQPGLMLSFKGGNYRDGFDAYKTSLTYLEVPVQAIYKHEIGSGKLVGGIGPYFGFLMGGTDDDEPIAVGKEVKGFDAGLKLSGGYELTEKKLLLNLFYNAGLANINPSSLIKLKNSTVGLSITYFFGGQ</sequence>
<keyword evidence="1" id="KW-0732">Signal</keyword>
<feature type="chain" id="PRO_5011555096" evidence="1">
    <location>
        <begin position="21"/>
        <end position="196"/>
    </location>
</feature>
<evidence type="ECO:0000259" key="2">
    <source>
        <dbReference type="Pfam" id="PF13568"/>
    </source>
</evidence>
<keyword evidence="4" id="KW-1185">Reference proteome</keyword>
<feature type="signal peptide" evidence="1">
    <location>
        <begin position="1"/>
        <end position="20"/>
    </location>
</feature>
<dbReference type="RefSeq" id="WP_093834329.1">
    <property type="nucleotide sequence ID" value="NZ_FOLQ01000032.1"/>
</dbReference>
<dbReference type="EMBL" id="FOLQ01000032">
    <property type="protein sequence ID" value="SFF16203.1"/>
    <property type="molecule type" value="Genomic_DNA"/>
</dbReference>
<gene>
    <name evidence="3" type="ORF">SAMN05216167_1326</name>
</gene>
<dbReference type="Proteomes" id="UP000198598">
    <property type="component" value="Unassembled WGS sequence"/>
</dbReference>
<dbReference type="Pfam" id="PF13568">
    <property type="entry name" value="OMP_b-brl_2"/>
    <property type="match status" value="1"/>
</dbReference>
<evidence type="ECO:0000313" key="3">
    <source>
        <dbReference type="EMBL" id="SFF16203.1"/>
    </source>
</evidence>
<dbReference type="STRING" id="662367.SAMN05216167_1326"/>
<evidence type="ECO:0000313" key="4">
    <source>
        <dbReference type="Proteomes" id="UP000198598"/>
    </source>
</evidence>
<feature type="domain" description="Outer membrane protein beta-barrel" evidence="2">
    <location>
        <begin position="19"/>
        <end position="172"/>
    </location>
</feature>
<dbReference type="InterPro" id="IPR025665">
    <property type="entry name" value="Beta-barrel_OMP_2"/>
</dbReference>
<name>A0A1I2GG91_9BACT</name>